<dbReference type="EMBL" id="JBHSQE010000004">
    <property type="protein sequence ID" value="MFC6146630.1"/>
    <property type="molecule type" value="Genomic_DNA"/>
</dbReference>
<reference evidence="3" key="1">
    <citation type="journal article" date="2019" name="Int. J. Syst. Evol. Microbiol.">
        <title>The Global Catalogue of Microorganisms (GCM) 10K type strain sequencing project: providing services to taxonomists for standard genome sequencing and annotation.</title>
        <authorList>
            <consortium name="The Broad Institute Genomics Platform"/>
            <consortium name="The Broad Institute Genome Sequencing Center for Infectious Disease"/>
            <person name="Wu L."/>
            <person name="Ma J."/>
        </authorList>
    </citation>
    <scope>NUCLEOTIDE SEQUENCE [LARGE SCALE GENOMIC DNA]</scope>
    <source>
        <strain evidence="3">CCUG 51943</strain>
    </source>
</reference>
<name>A0ABW1QEJ3_9CORY</name>
<gene>
    <name evidence="2" type="ORF">ACFPUZ_07415</name>
</gene>
<evidence type="ECO:0000256" key="1">
    <source>
        <dbReference type="SAM" id="SignalP"/>
    </source>
</evidence>
<sequence>MKKWLSGALVLPVFVGLLAGCVRDGAAEDLHQEAAAEDMLNAAAMREELFALAAEVGADHGGRVGIAVATGEDVIHVGLSGNSYAWSTIKVPVAVVADREGVATDDLIEAAISSSDNEAAYYLSQAIDHDLADLDHAPELAELPGETFWTLKEQAQFAAQLPCVDTAGTTYAAMADIVDWQQYGLANIKGAHFKGGWGLDGPMLYAVRQIGTVPVKGGYVGVAIMSYPDDGDHDTGVDILDALSLGIADLIDTHALGSAAICTAR</sequence>
<feature type="signal peptide" evidence="1">
    <location>
        <begin position="1"/>
        <end position="19"/>
    </location>
</feature>
<protein>
    <recommendedName>
        <fullName evidence="4">Serine hydrolase</fullName>
    </recommendedName>
</protein>
<dbReference type="SUPFAM" id="SSF56601">
    <property type="entry name" value="beta-lactamase/transpeptidase-like"/>
    <property type="match status" value="1"/>
</dbReference>
<comment type="caution">
    <text evidence="2">The sequence shown here is derived from an EMBL/GenBank/DDBJ whole genome shotgun (WGS) entry which is preliminary data.</text>
</comment>
<proteinExistence type="predicted"/>
<feature type="chain" id="PRO_5045142571" description="Serine hydrolase" evidence="1">
    <location>
        <begin position="20"/>
        <end position="265"/>
    </location>
</feature>
<keyword evidence="3" id="KW-1185">Reference proteome</keyword>
<organism evidence="2 3">
    <name type="scientific">Corynebacterium nasicanis</name>
    <dbReference type="NCBI Taxonomy" id="1448267"/>
    <lineage>
        <taxon>Bacteria</taxon>
        <taxon>Bacillati</taxon>
        <taxon>Actinomycetota</taxon>
        <taxon>Actinomycetes</taxon>
        <taxon>Mycobacteriales</taxon>
        <taxon>Corynebacteriaceae</taxon>
        <taxon>Corynebacterium</taxon>
    </lineage>
</organism>
<dbReference type="PROSITE" id="PS51257">
    <property type="entry name" value="PROKAR_LIPOPROTEIN"/>
    <property type="match status" value="1"/>
</dbReference>
<keyword evidence="1" id="KW-0732">Signal</keyword>
<dbReference type="RefSeq" id="WP_377001175.1">
    <property type="nucleotide sequence ID" value="NZ_JBHSQE010000004.1"/>
</dbReference>
<dbReference type="InterPro" id="IPR012338">
    <property type="entry name" value="Beta-lactam/transpept-like"/>
</dbReference>
<evidence type="ECO:0000313" key="3">
    <source>
        <dbReference type="Proteomes" id="UP001596244"/>
    </source>
</evidence>
<dbReference type="Gene3D" id="3.40.710.10">
    <property type="entry name" value="DD-peptidase/beta-lactamase superfamily"/>
    <property type="match status" value="1"/>
</dbReference>
<accession>A0ABW1QEJ3</accession>
<evidence type="ECO:0008006" key="4">
    <source>
        <dbReference type="Google" id="ProtNLM"/>
    </source>
</evidence>
<evidence type="ECO:0000313" key="2">
    <source>
        <dbReference type="EMBL" id="MFC6146630.1"/>
    </source>
</evidence>
<dbReference type="Proteomes" id="UP001596244">
    <property type="component" value="Unassembled WGS sequence"/>
</dbReference>